<sequence length="79" mass="8472">MPIVFEALGLDNFAKVCLVEVPQAIELVSTMLRAHADAVLAGTAPAKLPLPEEPMEAPAPAAPEDRFSYLPIKRQFGLS</sequence>
<evidence type="ECO:0000313" key="2">
    <source>
        <dbReference type="Proteomes" id="UP000063308"/>
    </source>
</evidence>
<proteinExistence type="predicted"/>
<dbReference type="AlphaFoldDB" id="A0A0E4BXG5"/>
<reference evidence="1 2" key="1">
    <citation type="submission" date="2014-11" db="EMBL/GenBank/DDBJ databases">
        <title>Symbiosis island explosion on the genome of extra-slow-growing strains of soybean bradyrhizobia with massive insertion sequences.</title>
        <authorList>
            <person name="Iida T."/>
            <person name="Minamisawa K."/>
        </authorList>
    </citation>
    <scope>NUCLEOTIDE SEQUENCE [LARGE SCALE GENOMIC DNA]</scope>
    <source>
        <strain evidence="1 2">NK6</strain>
    </source>
</reference>
<name>A0A0E4BXG5_9BRAD</name>
<dbReference type="Proteomes" id="UP000063308">
    <property type="component" value="Chromosome"/>
</dbReference>
<accession>A0A0E4BXG5</accession>
<protein>
    <submittedName>
        <fullName evidence="1">Uncharacterized protein</fullName>
    </submittedName>
</protein>
<dbReference type="EMBL" id="AP014685">
    <property type="protein sequence ID" value="BAR62419.1"/>
    <property type="molecule type" value="Genomic_DNA"/>
</dbReference>
<gene>
    <name evidence="1" type="ORF">NK6_9280</name>
</gene>
<evidence type="ECO:0000313" key="1">
    <source>
        <dbReference type="EMBL" id="BAR62419.1"/>
    </source>
</evidence>
<organism evidence="1 2">
    <name type="scientific">Bradyrhizobium diazoefficiens</name>
    <dbReference type="NCBI Taxonomy" id="1355477"/>
    <lineage>
        <taxon>Bacteria</taxon>
        <taxon>Pseudomonadati</taxon>
        <taxon>Pseudomonadota</taxon>
        <taxon>Alphaproteobacteria</taxon>
        <taxon>Hyphomicrobiales</taxon>
        <taxon>Nitrobacteraceae</taxon>
        <taxon>Bradyrhizobium</taxon>
    </lineage>
</organism>